<accession>A0A417XSM2</accession>
<dbReference type="CDD" id="cd06170">
    <property type="entry name" value="LuxR_C_like"/>
    <property type="match status" value="1"/>
</dbReference>
<protein>
    <submittedName>
        <fullName evidence="5">LuxR family transcriptional regulator</fullName>
    </submittedName>
</protein>
<reference evidence="5 6" key="1">
    <citation type="submission" date="2018-09" db="EMBL/GenBank/DDBJ databases">
        <title>Genome sequencing of Nocardioides immobilis CCTCC AB 2017083 for comparison to Nocardioides silvaticus.</title>
        <authorList>
            <person name="Li C."/>
            <person name="Wang G."/>
        </authorList>
    </citation>
    <scope>NUCLEOTIDE SEQUENCE [LARGE SCALE GENOMIC DNA]</scope>
    <source>
        <strain evidence="5 6">CCTCC AB 2017083</strain>
    </source>
</reference>
<feature type="domain" description="HTH luxR-type" evidence="4">
    <location>
        <begin position="218"/>
        <end position="284"/>
    </location>
</feature>
<keyword evidence="6" id="KW-1185">Reference proteome</keyword>
<dbReference type="GO" id="GO:0003677">
    <property type="term" value="F:DNA binding"/>
    <property type="evidence" value="ECO:0007669"/>
    <property type="project" value="UniProtKB-KW"/>
</dbReference>
<comment type="caution">
    <text evidence="5">The sequence shown here is derived from an EMBL/GenBank/DDBJ whole genome shotgun (WGS) entry which is preliminary data.</text>
</comment>
<dbReference type="SUPFAM" id="SSF46894">
    <property type="entry name" value="C-terminal effector domain of the bipartite response regulators"/>
    <property type="match status" value="1"/>
</dbReference>
<dbReference type="InterPro" id="IPR016032">
    <property type="entry name" value="Sig_transdc_resp-reg_C-effctor"/>
</dbReference>
<dbReference type="EMBL" id="QXGH01000052">
    <property type="protein sequence ID" value="RHW23261.1"/>
    <property type="molecule type" value="Genomic_DNA"/>
</dbReference>
<sequence length="309" mass="33437">MRWELLAEDFIKTADVVQSPRGVLTLHEATDGQPERSPIYVEVMTPNGMAQELLVALRSSTGENWGTTRLNRAPGDPMFSEHEINLMSAAAPLIAEGVRRGLLVGEATEPEQPDAPGLVVLTLDGEVESLSPAAGEWFSRLPDDDGRQDGVPTSVLAAATAALRDAEHSKAGGGATARVPMTNGRWAVVQSAVTGTNRDSRVTVIDHPAGASRPDRAAADVDYGLTVREHEVTQRVLRGGSTTELAKALGLSPHTVQQHLKSIFEKTDVNSRGELVAKVYFDCYDLRTRDNRKRIQDEQYIRGGPKVLT</sequence>
<dbReference type="PANTHER" id="PTHR44688">
    <property type="entry name" value="DNA-BINDING TRANSCRIPTIONAL ACTIVATOR DEVR_DOSR"/>
    <property type="match status" value="1"/>
</dbReference>
<gene>
    <name evidence="5" type="ORF">D0Z08_30800</name>
</gene>
<organism evidence="5 6">
    <name type="scientific">Nocardioides immobilis</name>
    <dbReference type="NCBI Taxonomy" id="2049295"/>
    <lineage>
        <taxon>Bacteria</taxon>
        <taxon>Bacillati</taxon>
        <taxon>Actinomycetota</taxon>
        <taxon>Actinomycetes</taxon>
        <taxon>Propionibacteriales</taxon>
        <taxon>Nocardioidaceae</taxon>
        <taxon>Nocardioides</taxon>
    </lineage>
</organism>
<keyword evidence="3" id="KW-0804">Transcription</keyword>
<dbReference type="OrthoDB" id="9815744at2"/>
<keyword evidence="1" id="KW-0805">Transcription regulation</keyword>
<evidence type="ECO:0000313" key="5">
    <source>
        <dbReference type="EMBL" id="RHW23261.1"/>
    </source>
</evidence>
<evidence type="ECO:0000259" key="4">
    <source>
        <dbReference type="PROSITE" id="PS50043"/>
    </source>
</evidence>
<dbReference type="PRINTS" id="PR00038">
    <property type="entry name" value="HTHLUXR"/>
</dbReference>
<name>A0A417XSM2_9ACTN</name>
<dbReference type="AlphaFoldDB" id="A0A417XSM2"/>
<evidence type="ECO:0000256" key="2">
    <source>
        <dbReference type="ARBA" id="ARBA00023125"/>
    </source>
</evidence>
<dbReference type="InterPro" id="IPR000792">
    <property type="entry name" value="Tscrpt_reg_LuxR_C"/>
</dbReference>
<dbReference type="Pfam" id="PF00196">
    <property type="entry name" value="GerE"/>
    <property type="match status" value="1"/>
</dbReference>
<dbReference type="PROSITE" id="PS50043">
    <property type="entry name" value="HTH_LUXR_2"/>
    <property type="match status" value="1"/>
</dbReference>
<keyword evidence="2" id="KW-0238">DNA-binding</keyword>
<dbReference type="SMART" id="SM00421">
    <property type="entry name" value="HTH_LUXR"/>
    <property type="match status" value="1"/>
</dbReference>
<evidence type="ECO:0000256" key="3">
    <source>
        <dbReference type="ARBA" id="ARBA00023163"/>
    </source>
</evidence>
<dbReference type="Gene3D" id="1.10.10.10">
    <property type="entry name" value="Winged helix-like DNA-binding domain superfamily/Winged helix DNA-binding domain"/>
    <property type="match status" value="1"/>
</dbReference>
<evidence type="ECO:0000313" key="6">
    <source>
        <dbReference type="Proteomes" id="UP000283644"/>
    </source>
</evidence>
<dbReference type="InterPro" id="IPR036388">
    <property type="entry name" value="WH-like_DNA-bd_sf"/>
</dbReference>
<proteinExistence type="predicted"/>
<dbReference type="GO" id="GO:0006355">
    <property type="term" value="P:regulation of DNA-templated transcription"/>
    <property type="evidence" value="ECO:0007669"/>
    <property type="project" value="InterPro"/>
</dbReference>
<dbReference type="Proteomes" id="UP000283644">
    <property type="component" value="Unassembled WGS sequence"/>
</dbReference>
<dbReference type="PANTHER" id="PTHR44688:SF16">
    <property type="entry name" value="DNA-BINDING TRANSCRIPTIONAL ACTIVATOR DEVR_DOSR"/>
    <property type="match status" value="1"/>
</dbReference>
<evidence type="ECO:0000256" key="1">
    <source>
        <dbReference type="ARBA" id="ARBA00023015"/>
    </source>
</evidence>